<gene>
    <name evidence="5" type="ORF">ACFPTN_08800</name>
</gene>
<evidence type="ECO:0000256" key="2">
    <source>
        <dbReference type="ARBA" id="ARBA00023054"/>
    </source>
</evidence>
<keyword evidence="6" id="KW-1185">Reference proteome</keyword>
<proteinExistence type="inferred from homology"/>
<evidence type="ECO:0000313" key="5">
    <source>
        <dbReference type="EMBL" id="MFC5769472.1"/>
    </source>
</evidence>
<dbReference type="InterPro" id="IPR006143">
    <property type="entry name" value="RND_pump_MFP"/>
</dbReference>
<dbReference type="InterPro" id="IPR058625">
    <property type="entry name" value="MdtA-like_BSH"/>
</dbReference>
<dbReference type="InterPro" id="IPR030190">
    <property type="entry name" value="MacA_alpha-hairpin_sf"/>
</dbReference>
<dbReference type="Gene3D" id="6.10.140.1990">
    <property type="match status" value="1"/>
</dbReference>
<organism evidence="5 6">
    <name type="scientific">Thauera sinica</name>
    <dbReference type="NCBI Taxonomy" id="2665146"/>
    <lineage>
        <taxon>Bacteria</taxon>
        <taxon>Pseudomonadati</taxon>
        <taxon>Pseudomonadota</taxon>
        <taxon>Betaproteobacteria</taxon>
        <taxon>Rhodocyclales</taxon>
        <taxon>Zoogloeaceae</taxon>
        <taxon>Thauera</taxon>
    </lineage>
</organism>
<dbReference type="Gene3D" id="2.40.30.170">
    <property type="match status" value="1"/>
</dbReference>
<keyword evidence="2" id="KW-0175">Coiled coil</keyword>
<dbReference type="Gene3D" id="2.40.50.100">
    <property type="match status" value="1"/>
</dbReference>
<evidence type="ECO:0000259" key="4">
    <source>
        <dbReference type="Pfam" id="PF25917"/>
    </source>
</evidence>
<name>A0ABW1AQ85_9RHOO</name>
<dbReference type="NCBIfam" id="TIGR01730">
    <property type="entry name" value="RND_mfp"/>
    <property type="match status" value="1"/>
</dbReference>
<accession>A0ABW1AQ85</accession>
<feature type="region of interest" description="Disordered" evidence="3">
    <location>
        <begin position="126"/>
        <end position="145"/>
    </location>
</feature>
<dbReference type="PANTHER" id="PTHR30469:SF33">
    <property type="entry name" value="SLR1207 PROTEIN"/>
    <property type="match status" value="1"/>
</dbReference>
<dbReference type="PROSITE" id="PS51257">
    <property type="entry name" value="PROKAR_LIPOPROTEIN"/>
    <property type="match status" value="1"/>
</dbReference>
<dbReference type="SUPFAM" id="SSF111369">
    <property type="entry name" value="HlyD-like secretion proteins"/>
    <property type="match status" value="1"/>
</dbReference>
<evidence type="ECO:0000313" key="6">
    <source>
        <dbReference type="Proteomes" id="UP001595974"/>
    </source>
</evidence>
<sequence>MRRPYMPMPSIRPGLFAAAGTACLLSSLLWWGFFRTVETVETEPVRRASIENAVTALGVLQPQRYVDVGAQVSGQIRHIAVKAGDGVAKGDLLLEIDPAVQQATVQANRATLASLRAQLAEQEAQRDLARQQADRQQQMAAEGATRLEDVQTAQANLRIARARIDSLRAQIDGARSTLQGNEALLGYTRIYAPIAGTVVTLDAREGQTLNATYQTPNVMRIADLSRMTVWAEVSEADVGRIRPGMPVYFTTLGLQDAAGRPRRWPGRLRQVLPAPPAAQGAAAQPGTQNAAPAGKVVLYTALFDVDNADGALMPQMSAQVFFIAAAANDVLVAPLAALSPLAGDAERFTARVLTGDALQSREVRIGVRDRLSGEVLDGLDEGERIVTAVRHERASRRLRW</sequence>
<comment type="caution">
    <text evidence="5">The sequence shown here is derived from an EMBL/GenBank/DDBJ whole genome shotgun (WGS) entry which is preliminary data.</text>
</comment>
<feature type="domain" description="Multidrug resistance protein MdtA-like barrel-sandwich hybrid" evidence="4">
    <location>
        <begin position="64"/>
        <end position="219"/>
    </location>
</feature>
<dbReference type="Pfam" id="PF25917">
    <property type="entry name" value="BSH_RND"/>
    <property type="match status" value="1"/>
</dbReference>
<protein>
    <submittedName>
        <fullName evidence="5">Efflux RND transporter periplasmic adaptor subunit</fullName>
    </submittedName>
</protein>
<reference evidence="6" key="1">
    <citation type="journal article" date="2019" name="Int. J. Syst. Evol. Microbiol.">
        <title>The Global Catalogue of Microorganisms (GCM) 10K type strain sequencing project: providing services to taxonomists for standard genome sequencing and annotation.</title>
        <authorList>
            <consortium name="The Broad Institute Genomics Platform"/>
            <consortium name="The Broad Institute Genome Sequencing Center for Infectious Disease"/>
            <person name="Wu L."/>
            <person name="Ma J."/>
        </authorList>
    </citation>
    <scope>NUCLEOTIDE SEQUENCE [LARGE SCALE GENOMIC DNA]</scope>
    <source>
        <strain evidence="6">SHR3</strain>
    </source>
</reference>
<dbReference type="EMBL" id="JBHSOG010000030">
    <property type="protein sequence ID" value="MFC5769472.1"/>
    <property type="molecule type" value="Genomic_DNA"/>
</dbReference>
<evidence type="ECO:0000256" key="3">
    <source>
        <dbReference type="SAM" id="MobiDB-lite"/>
    </source>
</evidence>
<dbReference type="Proteomes" id="UP001595974">
    <property type="component" value="Unassembled WGS sequence"/>
</dbReference>
<evidence type="ECO:0000256" key="1">
    <source>
        <dbReference type="ARBA" id="ARBA00009477"/>
    </source>
</evidence>
<dbReference type="Gene3D" id="6.20.50.140">
    <property type="match status" value="1"/>
</dbReference>
<dbReference type="RefSeq" id="WP_232516584.1">
    <property type="nucleotide sequence ID" value="NZ_JBHSOG010000030.1"/>
</dbReference>
<comment type="similarity">
    <text evidence="1">Belongs to the membrane fusion protein (MFP) (TC 8.A.1) family.</text>
</comment>
<dbReference type="PANTHER" id="PTHR30469">
    <property type="entry name" value="MULTIDRUG RESISTANCE PROTEIN MDTA"/>
    <property type="match status" value="1"/>
</dbReference>